<gene>
    <name evidence="1" type="ORF">S03H2_11602</name>
</gene>
<feature type="non-terminal residue" evidence="1">
    <location>
        <position position="1"/>
    </location>
</feature>
<proteinExistence type="predicted"/>
<protein>
    <submittedName>
        <fullName evidence="1">Uncharacterized protein</fullName>
    </submittedName>
</protein>
<reference evidence="1" key="1">
    <citation type="journal article" date="2014" name="Front. Microbiol.">
        <title>High frequency of phylogenetically diverse reductive dehalogenase-homologous genes in deep subseafloor sedimentary metagenomes.</title>
        <authorList>
            <person name="Kawai M."/>
            <person name="Futagami T."/>
            <person name="Toyoda A."/>
            <person name="Takaki Y."/>
            <person name="Nishi S."/>
            <person name="Hori S."/>
            <person name="Arai W."/>
            <person name="Tsubouchi T."/>
            <person name="Morono Y."/>
            <person name="Uchiyama I."/>
            <person name="Ito T."/>
            <person name="Fujiyama A."/>
            <person name="Inagaki F."/>
            <person name="Takami H."/>
        </authorList>
    </citation>
    <scope>NUCLEOTIDE SEQUENCE</scope>
    <source>
        <strain evidence="1">Expedition CK06-06</strain>
    </source>
</reference>
<evidence type="ECO:0000313" key="1">
    <source>
        <dbReference type="EMBL" id="GAH43044.1"/>
    </source>
</evidence>
<organism evidence="1">
    <name type="scientific">marine sediment metagenome</name>
    <dbReference type="NCBI Taxonomy" id="412755"/>
    <lineage>
        <taxon>unclassified sequences</taxon>
        <taxon>metagenomes</taxon>
        <taxon>ecological metagenomes</taxon>
    </lineage>
</organism>
<accession>X1GN66</accession>
<sequence>SYYGEDTTSPLGSPVDAGQVKAVGITMKFKANHTPVMQLESWVLIRSLL</sequence>
<dbReference type="AlphaFoldDB" id="X1GN66"/>
<dbReference type="EMBL" id="BARU01005913">
    <property type="protein sequence ID" value="GAH43044.1"/>
    <property type="molecule type" value="Genomic_DNA"/>
</dbReference>
<name>X1GN66_9ZZZZ</name>
<comment type="caution">
    <text evidence="1">The sequence shown here is derived from an EMBL/GenBank/DDBJ whole genome shotgun (WGS) entry which is preliminary data.</text>
</comment>